<reference evidence="3 4" key="1">
    <citation type="journal article" date="2013" name="PLoS Genet.">
        <title>Genomic mechanisms accounting for the adaptation to parasitism in nematode-trapping fungi.</title>
        <authorList>
            <person name="Meerupati T."/>
            <person name="Andersson K.M."/>
            <person name="Friman E."/>
            <person name="Kumar D."/>
            <person name="Tunlid A."/>
            <person name="Ahren D."/>
        </authorList>
    </citation>
    <scope>NUCLEOTIDE SEQUENCE [LARGE SCALE GENOMIC DNA]</scope>
    <source>
        <strain evidence="3 4">CBS 200.50</strain>
    </source>
</reference>
<dbReference type="AlphaFoldDB" id="S8C078"/>
<dbReference type="OMA" id="NPLRICE"/>
<reference evidence="4" key="2">
    <citation type="submission" date="2013-04" db="EMBL/GenBank/DDBJ databases">
        <title>Genomic mechanisms accounting for the adaptation to parasitism in nematode-trapping fungi.</title>
        <authorList>
            <person name="Ahren D.G."/>
        </authorList>
    </citation>
    <scope>NUCLEOTIDE SEQUENCE [LARGE SCALE GENOMIC DNA]</scope>
    <source>
        <strain evidence="4">CBS 200.50</strain>
    </source>
</reference>
<dbReference type="InterPro" id="IPR052777">
    <property type="entry name" value="Acetyltransferase_Enz"/>
</dbReference>
<accession>S8C078</accession>
<sequence>MSQSEAPSSNGDSQATSARAARFTISPATYEDIPDVGKLFTLYAGSLNVDLAFQFFAEELAELPGKYAPPDGQILLAKLAPQASQSQGQNGHSNGQNGQSHGQNGHSNSGNGQSQESIDQTDDELSRQQHTALSTVANPYDVESLINDDIIPEAIGCVALRPITFSPPWDRGDPNIKKCEMKRLYTLPSTRGQGVGKALIEGILKVAQEMGYDEMYLDTLPTMTAALGVYERFGFVRTEPYYHNPNEGVVFLVKKLGAT</sequence>
<organism evidence="3 4">
    <name type="scientific">Dactylellina haptotyla (strain CBS 200.50)</name>
    <name type="common">Nematode-trapping fungus</name>
    <name type="synonym">Monacrosporium haptotylum</name>
    <dbReference type="NCBI Taxonomy" id="1284197"/>
    <lineage>
        <taxon>Eukaryota</taxon>
        <taxon>Fungi</taxon>
        <taxon>Dikarya</taxon>
        <taxon>Ascomycota</taxon>
        <taxon>Pezizomycotina</taxon>
        <taxon>Orbiliomycetes</taxon>
        <taxon>Orbiliales</taxon>
        <taxon>Orbiliaceae</taxon>
        <taxon>Dactylellina</taxon>
    </lineage>
</organism>
<dbReference type="EMBL" id="AQGS01000023">
    <property type="protein sequence ID" value="EPS45138.1"/>
    <property type="molecule type" value="Genomic_DNA"/>
</dbReference>
<dbReference type="PANTHER" id="PTHR43305">
    <property type="entry name" value="FAMILY N-ACETYLTRANSFERASE, PUTATIVE (AFU_ORTHOLOGUE AFUA_2G01380)-RELATED"/>
    <property type="match status" value="1"/>
</dbReference>
<feature type="region of interest" description="Disordered" evidence="1">
    <location>
        <begin position="82"/>
        <end position="129"/>
    </location>
</feature>
<dbReference type="OrthoDB" id="41532at2759"/>
<dbReference type="InterPro" id="IPR016181">
    <property type="entry name" value="Acyl_CoA_acyltransferase"/>
</dbReference>
<evidence type="ECO:0000259" key="2">
    <source>
        <dbReference type="PROSITE" id="PS51186"/>
    </source>
</evidence>
<gene>
    <name evidence="3" type="ORF">H072_905</name>
</gene>
<protein>
    <recommendedName>
        <fullName evidence="2">N-acetyltransferase domain-containing protein</fullName>
    </recommendedName>
</protein>
<dbReference type="Proteomes" id="UP000015100">
    <property type="component" value="Unassembled WGS sequence"/>
</dbReference>
<evidence type="ECO:0000256" key="1">
    <source>
        <dbReference type="SAM" id="MobiDB-lite"/>
    </source>
</evidence>
<comment type="caution">
    <text evidence="3">The sequence shown here is derived from an EMBL/GenBank/DDBJ whole genome shotgun (WGS) entry which is preliminary data.</text>
</comment>
<proteinExistence type="predicted"/>
<name>S8C078_DACHA</name>
<evidence type="ECO:0000313" key="3">
    <source>
        <dbReference type="EMBL" id="EPS45138.1"/>
    </source>
</evidence>
<dbReference type="Pfam" id="PF00583">
    <property type="entry name" value="Acetyltransf_1"/>
    <property type="match status" value="1"/>
</dbReference>
<dbReference type="CDD" id="cd04301">
    <property type="entry name" value="NAT_SF"/>
    <property type="match status" value="1"/>
</dbReference>
<evidence type="ECO:0000313" key="4">
    <source>
        <dbReference type="Proteomes" id="UP000015100"/>
    </source>
</evidence>
<dbReference type="eggNOG" id="KOG3139">
    <property type="taxonomic scope" value="Eukaryota"/>
</dbReference>
<dbReference type="GO" id="GO:0016747">
    <property type="term" value="F:acyltransferase activity, transferring groups other than amino-acyl groups"/>
    <property type="evidence" value="ECO:0007669"/>
    <property type="project" value="InterPro"/>
</dbReference>
<dbReference type="HOGENOM" id="CLU_013985_11_0_1"/>
<dbReference type="PANTHER" id="PTHR43305:SF1">
    <property type="entry name" value="FAMILY N-ACETYLTRANSFERASE, PUTATIVE (AFU_ORTHOLOGUE AFUA_2G01380)-RELATED"/>
    <property type="match status" value="1"/>
</dbReference>
<dbReference type="Gene3D" id="3.40.630.30">
    <property type="match status" value="1"/>
</dbReference>
<feature type="compositionally biased region" description="Low complexity" evidence="1">
    <location>
        <begin position="84"/>
        <end position="115"/>
    </location>
</feature>
<feature type="domain" description="N-acetyltransferase" evidence="2">
    <location>
        <begin position="153"/>
        <end position="257"/>
    </location>
</feature>
<dbReference type="InterPro" id="IPR000182">
    <property type="entry name" value="GNAT_dom"/>
</dbReference>
<dbReference type="PROSITE" id="PS51186">
    <property type="entry name" value="GNAT"/>
    <property type="match status" value="1"/>
</dbReference>
<dbReference type="SUPFAM" id="SSF55729">
    <property type="entry name" value="Acyl-CoA N-acyltransferases (Nat)"/>
    <property type="match status" value="1"/>
</dbReference>
<dbReference type="STRING" id="1284197.S8C078"/>
<keyword evidence="4" id="KW-1185">Reference proteome</keyword>